<organism evidence="2 3">
    <name type="scientific">Hibiscus sabdariffa</name>
    <name type="common">roselle</name>
    <dbReference type="NCBI Taxonomy" id="183260"/>
    <lineage>
        <taxon>Eukaryota</taxon>
        <taxon>Viridiplantae</taxon>
        <taxon>Streptophyta</taxon>
        <taxon>Embryophyta</taxon>
        <taxon>Tracheophyta</taxon>
        <taxon>Spermatophyta</taxon>
        <taxon>Magnoliopsida</taxon>
        <taxon>eudicotyledons</taxon>
        <taxon>Gunneridae</taxon>
        <taxon>Pentapetalae</taxon>
        <taxon>rosids</taxon>
        <taxon>malvids</taxon>
        <taxon>Malvales</taxon>
        <taxon>Malvaceae</taxon>
        <taxon>Malvoideae</taxon>
        <taxon>Hibiscus</taxon>
    </lineage>
</organism>
<dbReference type="PANTHER" id="PTHR35121">
    <property type="entry name" value="HOMEODOMAIN PROTEIN 8, PUTATIVE-RELATED"/>
    <property type="match status" value="1"/>
</dbReference>
<feature type="compositionally biased region" description="Basic and acidic residues" evidence="1">
    <location>
        <begin position="30"/>
        <end position="40"/>
    </location>
</feature>
<evidence type="ECO:0000313" key="3">
    <source>
        <dbReference type="Proteomes" id="UP001472677"/>
    </source>
</evidence>
<evidence type="ECO:0000256" key="1">
    <source>
        <dbReference type="SAM" id="MobiDB-lite"/>
    </source>
</evidence>
<dbReference type="PANTHER" id="PTHR35121:SF4">
    <property type="entry name" value="SWIM-TYPE DOMAIN-CONTAINING PROTEIN"/>
    <property type="match status" value="1"/>
</dbReference>
<gene>
    <name evidence="2" type="ORF">V6N12_015818</name>
</gene>
<accession>A0ABR2DP98</accession>
<reference evidence="2 3" key="1">
    <citation type="journal article" date="2024" name="G3 (Bethesda)">
        <title>Genome assembly of Hibiscus sabdariffa L. provides insights into metabolisms of medicinal natural products.</title>
        <authorList>
            <person name="Kim T."/>
        </authorList>
    </citation>
    <scope>NUCLEOTIDE SEQUENCE [LARGE SCALE GENOMIC DNA]</scope>
    <source>
        <strain evidence="2">TK-2024</strain>
        <tissue evidence="2">Old leaves</tissue>
    </source>
</reference>
<name>A0ABR2DP98_9ROSI</name>
<dbReference type="EMBL" id="JBBPBM010000024">
    <property type="protein sequence ID" value="KAK8543256.1"/>
    <property type="molecule type" value="Genomic_DNA"/>
</dbReference>
<keyword evidence="3" id="KW-1185">Reference proteome</keyword>
<protein>
    <submittedName>
        <fullName evidence="2">Uncharacterized protein</fullName>
    </submittedName>
</protein>
<feature type="region of interest" description="Disordered" evidence="1">
    <location>
        <begin position="23"/>
        <end position="43"/>
    </location>
</feature>
<comment type="caution">
    <text evidence="2">The sequence shown here is derived from an EMBL/GenBank/DDBJ whole genome shotgun (WGS) entry which is preliminary data.</text>
</comment>
<sequence length="170" mass="19066">MGKRLKKSKGGRKHKAFCVAVWMDSPSRSRPQENKVDPKTKPNNWKPAPSFLCPLSSQKKRRLRSEMATGAAAAETMLRCVLEGSLLMQEMEAERRPYHRNCSCALHSLKGRVCSPACSRARNVSFTKRKTWNDCSLSMAISHFSSRSSLGNMGSKTSMVICDIDDDHNM</sequence>
<dbReference type="Proteomes" id="UP001472677">
    <property type="component" value="Unassembled WGS sequence"/>
</dbReference>
<evidence type="ECO:0000313" key="2">
    <source>
        <dbReference type="EMBL" id="KAK8543256.1"/>
    </source>
</evidence>
<proteinExistence type="predicted"/>